<dbReference type="PANTHER" id="PTHR30055">
    <property type="entry name" value="HTH-TYPE TRANSCRIPTIONAL REGULATOR RUTR"/>
    <property type="match status" value="1"/>
</dbReference>
<keyword evidence="7" id="KW-1185">Reference proteome</keyword>
<evidence type="ECO:0000256" key="1">
    <source>
        <dbReference type="ARBA" id="ARBA00023015"/>
    </source>
</evidence>
<evidence type="ECO:0000313" key="6">
    <source>
        <dbReference type="EMBL" id="SCL13475.1"/>
    </source>
</evidence>
<evidence type="ECO:0000256" key="4">
    <source>
        <dbReference type="PROSITE-ProRule" id="PRU00335"/>
    </source>
</evidence>
<name>A0A1C6R946_9ACTN</name>
<dbReference type="Gene3D" id="1.10.357.10">
    <property type="entry name" value="Tetracycline Repressor, domain 2"/>
    <property type="match status" value="1"/>
</dbReference>
<dbReference type="AlphaFoldDB" id="A0A1C6R946"/>
<dbReference type="Proteomes" id="UP000199699">
    <property type="component" value="Unassembled WGS sequence"/>
</dbReference>
<accession>A0A1C6R946</accession>
<reference evidence="6 7" key="1">
    <citation type="submission" date="2016-06" db="EMBL/GenBank/DDBJ databases">
        <authorList>
            <person name="Kjaerup R.B."/>
            <person name="Dalgaard T.S."/>
            <person name="Juul-Madsen H.R."/>
        </authorList>
    </citation>
    <scope>NUCLEOTIDE SEQUENCE [LARGE SCALE GENOMIC DNA]</scope>
    <source>
        <strain evidence="6 7">DSM 43818</strain>
    </source>
</reference>
<sequence length="89" mass="9707">MTDPREALLDRCVDALTDAGFSQLSLREIAAAAGTSHRMLLYHFGSREGLLAAVVGRVEAQQRAALADLAAADIDPREVGRLFWRRLAD</sequence>
<dbReference type="SUPFAM" id="SSF46689">
    <property type="entry name" value="Homeodomain-like"/>
    <property type="match status" value="1"/>
</dbReference>
<dbReference type="PRINTS" id="PR00455">
    <property type="entry name" value="HTHTETR"/>
</dbReference>
<feature type="DNA-binding region" description="H-T-H motif" evidence="4">
    <location>
        <begin position="25"/>
        <end position="44"/>
    </location>
</feature>
<feature type="non-terminal residue" evidence="6">
    <location>
        <position position="89"/>
    </location>
</feature>
<dbReference type="GO" id="GO:0003700">
    <property type="term" value="F:DNA-binding transcription factor activity"/>
    <property type="evidence" value="ECO:0007669"/>
    <property type="project" value="TreeGrafter"/>
</dbReference>
<keyword evidence="1" id="KW-0805">Transcription regulation</keyword>
<evidence type="ECO:0000256" key="2">
    <source>
        <dbReference type="ARBA" id="ARBA00023125"/>
    </source>
</evidence>
<dbReference type="InterPro" id="IPR050109">
    <property type="entry name" value="HTH-type_TetR-like_transc_reg"/>
</dbReference>
<dbReference type="PANTHER" id="PTHR30055:SF234">
    <property type="entry name" value="HTH-TYPE TRANSCRIPTIONAL REGULATOR BETI"/>
    <property type="match status" value="1"/>
</dbReference>
<dbReference type="STRING" id="145857.GA0070616_0154"/>
<gene>
    <name evidence="6" type="ORF">GA0070616_0154</name>
</gene>
<dbReference type="OrthoDB" id="5177743at2"/>
<organism evidence="6 7">
    <name type="scientific">Micromonospora nigra</name>
    <dbReference type="NCBI Taxonomy" id="145857"/>
    <lineage>
        <taxon>Bacteria</taxon>
        <taxon>Bacillati</taxon>
        <taxon>Actinomycetota</taxon>
        <taxon>Actinomycetes</taxon>
        <taxon>Micromonosporales</taxon>
        <taxon>Micromonosporaceae</taxon>
        <taxon>Micromonospora</taxon>
    </lineage>
</organism>
<keyword evidence="2 4" id="KW-0238">DNA-binding</keyword>
<protein>
    <submittedName>
        <fullName evidence="6">Transcriptional regulator, TetR family</fullName>
    </submittedName>
</protein>
<dbReference type="Pfam" id="PF00440">
    <property type="entry name" value="TetR_N"/>
    <property type="match status" value="1"/>
</dbReference>
<dbReference type="GO" id="GO:0000976">
    <property type="term" value="F:transcription cis-regulatory region binding"/>
    <property type="evidence" value="ECO:0007669"/>
    <property type="project" value="TreeGrafter"/>
</dbReference>
<feature type="domain" description="HTH tetR-type" evidence="5">
    <location>
        <begin position="2"/>
        <end position="62"/>
    </location>
</feature>
<proteinExistence type="predicted"/>
<evidence type="ECO:0000256" key="3">
    <source>
        <dbReference type="ARBA" id="ARBA00023163"/>
    </source>
</evidence>
<dbReference type="PROSITE" id="PS50977">
    <property type="entry name" value="HTH_TETR_2"/>
    <property type="match status" value="1"/>
</dbReference>
<evidence type="ECO:0000313" key="7">
    <source>
        <dbReference type="Proteomes" id="UP000199699"/>
    </source>
</evidence>
<dbReference type="RefSeq" id="WP_139128816.1">
    <property type="nucleotide sequence ID" value="NZ_FMHT01000003.1"/>
</dbReference>
<keyword evidence="3" id="KW-0804">Transcription</keyword>
<dbReference type="InterPro" id="IPR009057">
    <property type="entry name" value="Homeodomain-like_sf"/>
</dbReference>
<dbReference type="InterPro" id="IPR001647">
    <property type="entry name" value="HTH_TetR"/>
</dbReference>
<dbReference type="EMBL" id="FMHT01000003">
    <property type="protein sequence ID" value="SCL13475.1"/>
    <property type="molecule type" value="Genomic_DNA"/>
</dbReference>
<evidence type="ECO:0000259" key="5">
    <source>
        <dbReference type="PROSITE" id="PS50977"/>
    </source>
</evidence>